<keyword evidence="2" id="KW-1185">Reference proteome</keyword>
<gene>
    <name evidence="1" type="ORF">SAMN05444972_10253</name>
</gene>
<sequence length="183" mass="21957">MREIEVYWIKDIKRITNDFFELIGDVSCLVSINSNNTEDVAEDICIEQKKYPINLIIDAHRSDYDELDEVLTVQDIKYCTHTVNWRYKYYDIWLQNEDHVKVIFPIAARIALANQFVVWSFLNTLKFNYEPKRKNLSILMEEESTIMWFDYDCDGIYCLSNQKEWSNLNEIREIMPKNTMIID</sequence>
<dbReference type="AlphaFoldDB" id="A0A1I6PPM9"/>
<accession>A0A1I6PPM9</accession>
<proteinExistence type="predicted"/>
<protein>
    <submittedName>
        <fullName evidence="1">Uncharacterized protein</fullName>
    </submittedName>
</protein>
<organism evidence="1 2">
    <name type="scientific">Marininema halotolerans</name>
    <dbReference type="NCBI Taxonomy" id="1155944"/>
    <lineage>
        <taxon>Bacteria</taxon>
        <taxon>Bacillati</taxon>
        <taxon>Bacillota</taxon>
        <taxon>Bacilli</taxon>
        <taxon>Bacillales</taxon>
        <taxon>Thermoactinomycetaceae</taxon>
        <taxon>Marininema</taxon>
    </lineage>
</organism>
<dbReference type="Proteomes" id="UP000198660">
    <property type="component" value="Unassembled WGS sequence"/>
</dbReference>
<reference evidence="2" key="1">
    <citation type="submission" date="2016-10" db="EMBL/GenBank/DDBJ databases">
        <authorList>
            <person name="Varghese N."/>
            <person name="Submissions S."/>
        </authorList>
    </citation>
    <scope>NUCLEOTIDE SEQUENCE [LARGE SCALE GENOMIC DNA]</scope>
    <source>
        <strain evidence="2">DSM 45789</strain>
    </source>
</reference>
<dbReference type="EMBL" id="FPAA01000002">
    <property type="protein sequence ID" value="SFS42157.1"/>
    <property type="molecule type" value="Genomic_DNA"/>
</dbReference>
<evidence type="ECO:0000313" key="2">
    <source>
        <dbReference type="Proteomes" id="UP000198660"/>
    </source>
</evidence>
<name>A0A1I6PPM9_9BACL</name>
<evidence type="ECO:0000313" key="1">
    <source>
        <dbReference type="EMBL" id="SFS42157.1"/>
    </source>
</evidence>